<feature type="domain" description="DUF2264" evidence="2">
    <location>
        <begin position="391"/>
        <end position="561"/>
    </location>
</feature>
<dbReference type="STRING" id="1520.LF65_04244"/>
<dbReference type="PANTHER" id="PTHR35339:SF4">
    <property type="entry name" value="LINALOOL DEHYDRATASE_ISOMERASE DOMAIN-CONTAINING PROTEIN"/>
    <property type="match status" value="1"/>
</dbReference>
<dbReference type="PIRSF" id="PIRSF014753">
    <property type="entry name" value="UCP014753"/>
    <property type="match status" value="1"/>
</dbReference>
<dbReference type="Proteomes" id="UP000031866">
    <property type="component" value="Chromosome"/>
</dbReference>
<dbReference type="EMBL" id="CP010086">
    <property type="protein sequence ID" value="AJH00784.1"/>
    <property type="molecule type" value="Genomic_DNA"/>
</dbReference>
<dbReference type="InterPro" id="IPR049349">
    <property type="entry name" value="DUF2264_N"/>
</dbReference>
<name>A0A0B5QV26_CLOBE</name>
<dbReference type="KEGG" id="cbei:LF65_04244"/>
<dbReference type="OrthoDB" id="9813465at2"/>
<sequence length="571" mass="65880">MKIKTECFNNKKDVQELLIKLIEPLKEYYSKEKAELNIGDTSAGYEQKVVPMEAFARPLWGLVPYWIGGGVSEEFEKIYLKGIVSGTNPSSNEYWGGFKDRDQRFVEMAAISYGLLTVSDKLWEPLSKEEKNNLAKWLFEINNYELPDSNWNFFIVLVNLVLKQLGQKYSNEKLEYGLSRIENFYLGNGWYKDGHSNNKDYYISFAIHFYSLIYAKVMEKDDPNRSKLFKERAKEFAHEFIYWFEDNGAALPFGRSLTYRFAQVSFWGACIFAGVNPFSIGIMKGLIVRNLEYWFKSPMVDRKGILTIGYKYPNLHMSEGYNAPGSPYWSLKTFIILALSDEHEFWKVKEEPLPKLESIKTLKYADMVVQRRVNDVVAYVPGRYSGRLQVHDPSKYSKFAYSTKFGFSVPRTNNSVQEAAPDSMLAFEIDGYIFNRRNCEDFKIENNEIYSKWSPFKGIIVETMLIPKEDGHVRRHKVICDYECIAYDCGFSVAITENELYEDGRSEGQAYVNNSFSNCKVVSVHGNGVGEVIAAEPNTNLIYPKTKIPAVKYKLYKGENIIETEVTTQVI</sequence>
<evidence type="ECO:0008006" key="5">
    <source>
        <dbReference type="Google" id="ProtNLM"/>
    </source>
</evidence>
<reference evidence="4" key="1">
    <citation type="submission" date="2014-12" db="EMBL/GenBank/DDBJ databases">
        <title>Genome sequence of Clostridium beijerinckii strain 59B.</title>
        <authorList>
            <person name="Little G.T."/>
            <person name="Minton N.P."/>
        </authorList>
    </citation>
    <scope>NUCLEOTIDE SEQUENCE [LARGE SCALE GENOMIC DNA]</scope>
    <source>
        <strain evidence="4">59B</strain>
    </source>
</reference>
<gene>
    <name evidence="3" type="ORF">LF65_04244</name>
</gene>
<evidence type="ECO:0000259" key="1">
    <source>
        <dbReference type="Pfam" id="PF10022"/>
    </source>
</evidence>
<dbReference type="AlphaFoldDB" id="A0A0B5QV26"/>
<organism evidence="3 4">
    <name type="scientific">Clostridium beijerinckii</name>
    <name type="common">Clostridium MP</name>
    <dbReference type="NCBI Taxonomy" id="1520"/>
    <lineage>
        <taxon>Bacteria</taxon>
        <taxon>Bacillati</taxon>
        <taxon>Bacillota</taxon>
        <taxon>Clostridia</taxon>
        <taxon>Eubacteriales</taxon>
        <taxon>Clostridiaceae</taxon>
        <taxon>Clostridium</taxon>
    </lineage>
</organism>
<evidence type="ECO:0000259" key="2">
    <source>
        <dbReference type="Pfam" id="PF20938"/>
    </source>
</evidence>
<protein>
    <recommendedName>
        <fullName evidence="5">DUF2264 domain-containing protein</fullName>
    </recommendedName>
</protein>
<evidence type="ECO:0000313" key="4">
    <source>
        <dbReference type="Proteomes" id="UP000031866"/>
    </source>
</evidence>
<accession>A0A0B5QV26</accession>
<dbReference type="InterPro" id="IPR049237">
    <property type="entry name" value="DUF2264_C"/>
</dbReference>
<dbReference type="PANTHER" id="PTHR35339">
    <property type="entry name" value="LINALOOL DEHYDRATASE_ISOMERASE DOMAIN-CONTAINING PROTEIN"/>
    <property type="match status" value="1"/>
</dbReference>
<feature type="domain" description="DUF2264" evidence="1">
    <location>
        <begin position="11"/>
        <end position="353"/>
    </location>
</feature>
<dbReference type="InterPro" id="IPR016624">
    <property type="entry name" value="UCP014753"/>
</dbReference>
<dbReference type="Pfam" id="PF20938">
    <property type="entry name" value="DUF2264_C"/>
    <property type="match status" value="1"/>
</dbReference>
<proteinExistence type="predicted"/>
<dbReference type="Pfam" id="PF10022">
    <property type="entry name" value="DUF2264"/>
    <property type="match status" value="1"/>
</dbReference>
<dbReference type="RefSeq" id="WP_041898725.1">
    <property type="nucleotide sequence ID" value="NZ_CP010086.2"/>
</dbReference>
<evidence type="ECO:0000313" key="3">
    <source>
        <dbReference type="EMBL" id="AJH00784.1"/>
    </source>
</evidence>